<organism evidence="11 12">
    <name type="scientific">Gluconobacter thailandicus</name>
    <dbReference type="NCBI Taxonomy" id="257438"/>
    <lineage>
        <taxon>Bacteria</taxon>
        <taxon>Pseudomonadati</taxon>
        <taxon>Pseudomonadota</taxon>
        <taxon>Alphaproteobacteria</taxon>
        <taxon>Acetobacterales</taxon>
        <taxon>Acetobacteraceae</taxon>
        <taxon>Gluconobacter</taxon>
    </lineage>
</organism>
<keyword evidence="3" id="KW-0813">Transport</keyword>
<keyword evidence="9" id="KW-0472">Membrane</keyword>
<keyword evidence="6" id="KW-0547">Nucleotide-binding</keyword>
<sequence length="277" mass="30052">MTDLLSVRELSVLAGAKPILHPLSFTVSAGETVAVTGESGSGKSTLARALMGLLPDGFKTSGQIIFEGQDLATLPERAFRDLRGRRIAMVFQEPMTALNPIRRIGKQIGDTLKLHGALSSRDIATHVQQLLDRVGLSYAGVSAQSYPYALSGGQRQRVLLAMAIACKPALLIADEFTTALDSRTQAEVMDLVQELAVEHEMGILMISHDLGVIRRQAQRVLVLQQGHLVESNETEQLFDTPRHPYTRALLGMSLHGTNHPPLTRIPVPVDVSEGVQP</sequence>
<evidence type="ECO:0000313" key="12">
    <source>
        <dbReference type="Proteomes" id="UP000323560"/>
    </source>
</evidence>
<keyword evidence="5" id="KW-0997">Cell inner membrane</keyword>
<dbReference type="CDD" id="cd03257">
    <property type="entry name" value="ABC_NikE_OppD_transporters"/>
    <property type="match status" value="1"/>
</dbReference>
<evidence type="ECO:0000256" key="9">
    <source>
        <dbReference type="ARBA" id="ARBA00023136"/>
    </source>
</evidence>
<accession>A0AAP9ETF9</accession>
<dbReference type="InterPro" id="IPR050388">
    <property type="entry name" value="ABC_Ni/Peptide_Import"/>
</dbReference>
<dbReference type="Gene3D" id="3.40.50.300">
    <property type="entry name" value="P-loop containing nucleotide triphosphate hydrolases"/>
    <property type="match status" value="1"/>
</dbReference>
<comment type="similarity">
    <text evidence="2">Belongs to the ABC transporter superfamily.</text>
</comment>
<dbReference type="EMBL" id="CP043043">
    <property type="protein sequence ID" value="QEH97091.1"/>
    <property type="molecule type" value="Genomic_DNA"/>
</dbReference>
<dbReference type="GO" id="GO:0016887">
    <property type="term" value="F:ATP hydrolysis activity"/>
    <property type="evidence" value="ECO:0007669"/>
    <property type="project" value="InterPro"/>
</dbReference>
<feature type="domain" description="ABC transporter" evidence="10">
    <location>
        <begin position="5"/>
        <end position="250"/>
    </location>
</feature>
<evidence type="ECO:0000256" key="5">
    <source>
        <dbReference type="ARBA" id="ARBA00022519"/>
    </source>
</evidence>
<evidence type="ECO:0000256" key="3">
    <source>
        <dbReference type="ARBA" id="ARBA00022448"/>
    </source>
</evidence>
<dbReference type="GO" id="GO:0005524">
    <property type="term" value="F:ATP binding"/>
    <property type="evidence" value="ECO:0007669"/>
    <property type="project" value="UniProtKB-KW"/>
</dbReference>
<dbReference type="SMART" id="SM00382">
    <property type="entry name" value="AAA"/>
    <property type="match status" value="1"/>
</dbReference>
<dbReference type="PROSITE" id="PS50893">
    <property type="entry name" value="ABC_TRANSPORTER_2"/>
    <property type="match status" value="1"/>
</dbReference>
<evidence type="ECO:0000256" key="6">
    <source>
        <dbReference type="ARBA" id="ARBA00022741"/>
    </source>
</evidence>
<dbReference type="InterPro" id="IPR003439">
    <property type="entry name" value="ABC_transporter-like_ATP-bd"/>
</dbReference>
<reference evidence="11 12" key="1">
    <citation type="submission" date="2019-08" db="EMBL/GenBank/DDBJ databases">
        <title>Gluconobacter frateurii HD924 genome.</title>
        <authorList>
            <person name="Liu Y."/>
            <person name="Zhang P."/>
        </authorList>
    </citation>
    <scope>NUCLEOTIDE SEQUENCE [LARGE SCALE GENOMIC DNA]</scope>
    <source>
        <strain evidence="11 12">HD924</strain>
    </source>
</reference>
<dbReference type="PANTHER" id="PTHR43297:SF14">
    <property type="entry name" value="ATPASE AAA-TYPE CORE DOMAIN-CONTAINING PROTEIN"/>
    <property type="match status" value="1"/>
</dbReference>
<keyword evidence="4" id="KW-1003">Cell membrane</keyword>
<dbReference type="InterPro" id="IPR017871">
    <property type="entry name" value="ABC_transporter-like_CS"/>
</dbReference>
<evidence type="ECO:0000256" key="4">
    <source>
        <dbReference type="ARBA" id="ARBA00022475"/>
    </source>
</evidence>
<comment type="subcellular location">
    <subcellularLocation>
        <location evidence="1">Cell inner membrane</location>
        <topology evidence="1">Peripheral membrane protein</topology>
    </subcellularLocation>
</comment>
<evidence type="ECO:0000256" key="1">
    <source>
        <dbReference type="ARBA" id="ARBA00004417"/>
    </source>
</evidence>
<dbReference type="InterPro" id="IPR027417">
    <property type="entry name" value="P-loop_NTPase"/>
</dbReference>
<dbReference type="AlphaFoldDB" id="A0AAP9ETF9"/>
<dbReference type="Pfam" id="PF00005">
    <property type="entry name" value="ABC_tran"/>
    <property type="match status" value="1"/>
</dbReference>
<keyword evidence="8" id="KW-1278">Translocase</keyword>
<dbReference type="Proteomes" id="UP000323560">
    <property type="component" value="Chromosome"/>
</dbReference>
<dbReference type="KEGG" id="gti:FXF46_13170"/>
<evidence type="ECO:0000313" key="11">
    <source>
        <dbReference type="EMBL" id="QEH97091.1"/>
    </source>
</evidence>
<evidence type="ECO:0000259" key="10">
    <source>
        <dbReference type="PROSITE" id="PS50893"/>
    </source>
</evidence>
<evidence type="ECO:0000256" key="8">
    <source>
        <dbReference type="ARBA" id="ARBA00022967"/>
    </source>
</evidence>
<evidence type="ECO:0000256" key="7">
    <source>
        <dbReference type="ARBA" id="ARBA00022840"/>
    </source>
</evidence>
<dbReference type="GO" id="GO:0005886">
    <property type="term" value="C:plasma membrane"/>
    <property type="evidence" value="ECO:0007669"/>
    <property type="project" value="UniProtKB-SubCell"/>
</dbReference>
<evidence type="ECO:0000256" key="2">
    <source>
        <dbReference type="ARBA" id="ARBA00005417"/>
    </source>
</evidence>
<dbReference type="PROSITE" id="PS00211">
    <property type="entry name" value="ABC_TRANSPORTER_1"/>
    <property type="match status" value="1"/>
</dbReference>
<keyword evidence="7 11" id="KW-0067">ATP-binding</keyword>
<dbReference type="InterPro" id="IPR003593">
    <property type="entry name" value="AAA+_ATPase"/>
</dbReference>
<dbReference type="PANTHER" id="PTHR43297">
    <property type="entry name" value="OLIGOPEPTIDE TRANSPORT ATP-BINDING PROTEIN APPD"/>
    <property type="match status" value="1"/>
</dbReference>
<dbReference type="SUPFAM" id="SSF52540">
    <property type="entry name" value="P-loop containing nucleoside triphosphate hydrolases"/>
    <property type="match status" value="1"/>
</dbReference>
<proteinExistence type="inferred from homology"/>
<protein>
    <submittedName>
        <fullName evidence="11">ABC transporter ATP-binding protein</fullName>
    </submittedName>
</protein>
<dbReference type="RefSeq" id="WP_148620800.1">
    <property type="nucleotide sequence ID" value="NZ_CP043043.1"/>
</dbReference>
<gene>
    <name evidence="11" type="ORF">FXF46_13170</name>
</gene>
<name>A0AAP9ETF9_GLUTH</name>